<accession>A0A2X0KXC3</accession>
<proteinExistence type="predicted"/>
<feature type="domain" description="Gfd2/YDR514C-like C-terminal" evidence="2">
    <location>
        <begin position="238"/>
        <end position="429"/>
    </location>
</feature>
<feature type="region of interest" description="Disordered" evidence="1">
    <location>
        <begin position="442"/>
        <end position="548"/>
    </location>
</feature>
<dbReference type="Pfam" id="PF21762">
    <property type="entry name" value="DEDDh_C"/>
    <property type="match status" value="1"/>
</dbReference>
<dbReference type="PANTHER" id="PTHR28083">
    <property type="entry name" value="GOOD FOR FULL DBP5 ACTIVITY PROTEIN 2"/>
    <property type="match status" value="1"/>
</dbReference>
<evidence type="ECO:0000256" key="1">
    <source>
        <dbReference type="SAM" id="MobiDB-lite"/>
    </source>
</evidence>
<keyword evidence="4" id="KW-1185">Reference proteome</keyword>
<evidence type="ECO:0000259" key="2">
    <source>
        <dbReference type="Pfam" id="PF21762"/>
    </source>
</evidence>
<protein>
    <submittedName>
        <fullName evidence="3">BZ3500_MvSof-1268-A1-R1_Chr1-2g01316 protein</fullName>
    </submittedName>
</protein>
<feature type="region of interest" description="Disordered" evidence="1">
    <location>
        <begin position="145"/>
        <end position="172"/>
    </location>
</feature>
<dbReference type="Proteomes" id="UP000249723">
    <property type="component" value="Unassembled WGS sequence"/>
</dbReference>
<organism evidence="3 4">
    <name type="scientific">Microbotryum saponariae</name>
    <dbReference type="NCBI Taxonomy" id="289078"/>
    <lineage>
        <taxon>Eukaryota</taxon>
        <taxon>Fungi</taxon>
        <taxon>Dikarya</taxon>
        <taxon>Basidiomycota</taxon>
        <taxon>Pucciniomycotina</taxon>
        <taxon>Microbotryomycetes</taxon>
        <taxon>Microbotryales</taxon>
        <taxon>Microbotryaceae</taxon>
        <taxon>Microbotryum</taxon>
    </lineage>
</organism>
<dbReference type="InterPro" id="IPR036397">
    <property type="entry name" value="RNaseH_sf"/>
</dbReference>
<feature type="compositionally biased region" description="Low complexity" evidence="1">
    <location>
        <begin position="145"/>
        <end position="160"/>
    </location>
</feature>
<dbReference type="EMBL" id="FMWP01000015">
    <property type="protein sequence ID" value="SCZ91298.1"/>
    <property type="molecule type" value="Genomic_DNA"/>
</dbReference>
<dbReference type="GO" id="GO:0005634">
    <property type="term" value="C:nucleus"/>
    <property type="evidence" value="ECO:0007669"/>
    <property type="project" value="TreeGrafter"/>
</dbReference>
<name>A0A2X0KXC3_9BASI</name>
<dbReference type="GO" id="GO:0003676">
    <property type="term" value="F:nucleic acid binding"/>
    <property type="evidence" value="ECO:0007669"/>
    <property type="project" value="InterPro"/>
</dbReference>
<gene>
    <name evidence="3" type="ORF">BZ3500_MVSOF-1268-A1-R1_CHR1-2G01316</name>
</gene>
<dbReference type="OrthoDB" id="5953249at2759"/>
<dbReference type="Gene3D" id="3.30.420.10">
    <property type="entry name" value="Ribonuclease H-like superfamily/Ribonuclease H"/>
    <property type="match status" value="1"/>
</dbReference>
<dbReference type="InterPro" id="IPR040151">
    <property type="entry name" value="Gfd2/YDR514C-like"/>
</dbReference>
<sequence length="548" mass="58764">MSTSMHRDEDTDCPPMNKGPYVPVTFCKSPPLLTKYRSTSLTKEYPSVHSFLASTCTPGGLLRLLGTASGLAVIVIVASRDGPNGVGELWFNVEQTNLIRLGLRRALIEGGVASPEAREIEGDHWEDKGAEAAYPADSLTLVPFSTSDTASSSTTGSNSTPEEGQLERTTSSLGRAPLPAAAASGGFGQAVFTSQAALDRALKAIKKQLDRVGSNKALDGFSKMRDAWAIAKKHKARVVALDVETWEHNHDVITEVGVTLVEAQSGRLESRHYIIEENQKRRNGRWVKDRRDYFSFGDSQTLPERSLSIILQRLLLPSPTPAYPILLILHAPSADLDALAALDVDVLLFHKTLEPLLRPRLSSTPGTFILDTQALFRGWSKANSQPTVQQVGQEPKLISLGDAVERVGLAPGESLHNAGNDAYYTWKVFECMMNKDDVVRTGGGAGQGQGQVQRGNGQSANDHVKNGGPGHGTGNNGRGRGKATPTPPPTQQTRRIPGLHAPAPKAHVRTGPNAEGWGARPVVKPSSGRRSSGGWNVPDGSENAGQGW</sequence>
<dbReference type="InterPro" id="IPR012337">
    <property type="entry name" value="RNaseH-like_sf"/>
</dbReference>
<evidence type="ECO:0000313" key="3">
    <source>
        <dbReference type="EMBL" id="SCZ91298.1"/>
    </source>
</evidence>
<dbReference type="SUPFAM" id="SSF53098">
    <property type="entry name" value="Ribonuclease H-like"/>
    <property type="match status" value="1"/>
</dbReference>
<evidence type="ECO:0000313" key="4">
    <source>
        <dbReference type="Proteomes" id="UP000249723"/>
    </source>
</evidence>
<dbReference type="InterPro" id="IPR048519">
    <property type="entry name" value="Gfd2/YDR514C-like_C"/>
</dbReference>
<dbReference type="AlphaFoldDB" id="A0A2X0KXC3"/>
<feature type="compositionally biased region" description="Gly residues" evidence="1">
    <location>
        <begin position="467"/>
        <end position="478"/>
    </location>
</feature>
<dbReference type="PANTHER" id="PTHR28083:SF1">
    <property type="entry name" value="GOOD FOR FULL DBP5 ACTIVITY PROTEIN 2"/>
    <property type="match status" value="1"/>
</dbReference>
<dbReference type="STRING" id="289078.A0A2X0KXC3"/>
<reference evidence="4" key="1">
    <citation type="submission" date="2016-10" db="EMBL/GenBank/DDBJ databases">
        <authorList>
            <person name="Jeantristanb JTB J.-T."/>
            <person name="Ricardo R."/>
        </authorList>
    </citation>
    <scope>NUCLEOTIDE SEQUENCE [LARGE SCALE GENOMIC DNA]</scope>
</reference>